<sequence length="101" mass="11078">MNPAAERAERIRLLTEMARILLAAGADEDQIASELLRRTDSPVSVIKAVHDATGMDLGEAKWVVHRNLDPGVRRAAESLWQDLLDGIAQLHESPSAPDSDR</sequence>
<name>A0A327Z6M3_9ACTN</name>
<dbReference type="AlphaFoldDB" id="A0A327Z6M3"/>
<keyword evidence="2" id="KW-1185">Reference proteome</keyword>
<evidence type="ECO:0000313" key="1">
    <source>
        <dbReference type="EMBL" id="RAK29926.1"/>
    </source>
</evidence>
<gene>
    <name evidence="1" type="ORF">B0I29_117252</name>
</gene>
<dbReference type="EMBL" id="QLMJ01000017">
    <property type="protein sequence ID" value="RAK29926.1"/>
    <property type="molecule type" value="Genomic_DNA"/>
</dbReference>
<dbReference type="Proteomes" id="UP000249341">
    <property type="component" value="Unassembled WGS sequence"/>
</dbReference>
<dbReference type="RefSeq" id="WP_111652869.1">
    <property type="nucleotide sequence ID" value="NZ_JACHWI010000008.1"/>
</dbReference>
<proteinExistence type="predicted"/>
<protein>
    <submittedName>
        <fullName evidence="1">Uncharacterized protein</fullName>
    </submittedName>
</protein>
<accession>A0A327Z6M3</accession>
<comment type="caution">
    <text evidence="1">The sequence shown here is derived from an EMBL/GenBank/DDBJ whole genome shotgun (WGS) entry which is preliminary data.</text>
</comment>
<reference evidence="1 2" key="1">
    <citation type="submission" date="2018-06" db="EMBL/GenBank/DDBJ databases">
        <title>Genomic Encyclopedia of Type Strains, Phase III (KMG-III): the genomes of soil and plant-associated and newly described type strains.</title>
        <authorList>
            <person name="Whitman W."/>
        </authorList>
    </citation>
    <scope>NUCLEOTIDE SEQUENCE [LARGE SCALE GENOMIC DNA]</scope>
    <source>
        <strain evidence="1 2">CGMCC 4.7090</strain>
    </source>
</reference>
<dbReference type="OrthoDB" id="3297730at2"/>
<evidence type="ECO:0000313" key="2">
    <source>
        <dbReference type="Proteomes" id="UP000249341"/>
    </source>
</evidence>
<organism evidence="1 2">
    <name type="scientific">Actinoplanes lutulentus</name>
    <dbReference type="NCBI Taxonomy" id="1287878"/>
    <lineage>
        <taxon>Bacteria</taxon>
        <taxon>Bacillati</taxon>
        <taxon>Actinomycetota</taxon>
        <taxon>Actinomycetes</taxon>
        <taxon>Micromonosporales</taxon>
        <taxon>Micromonosporaceae</taxon>
        <taxon>Actinoplanes</taxon>
    </lineage>
</organism>